<accession>A0AA51RUJ2</accession>
<dbReference type="InterPro" id="IPR025711">
    <property type="entry name" value="PepSY"/>
</dbReference>
<organism evidence="3 4">
    <name type="scientific">Pleionea litopenaei</name>
    <dbReference type="NCBI Taxonomy" id="3070815"/>
    <lineage>
        <taxon>Bacteria</taxon>
        <taxon>Pseudomonadati</taxon>
        <taxon>Pseudomonadota</taxon>
        <taxon>Gammaproteobacteria</taxon>
        <taxon>Oceanospirillales</taxon>
        <taxon>Pleioneaceae</taxon>
        <taxon>Pleionea</taxon>
    </lineage>
</organism>
<evidence type="ECO:0000256" key="1">
    <source>
        <dbReference type="SAM" id="SignalP"/>
    </source>
</evidence>
<reference evidence="3 4" key="1">
    <citation type="submission" date="2023-08" db="EMBL/GenBank/DDBJ databases">
        <title>Pleionea litopenaei sp. nov., isolated from stomach of juvenile Litopenaeus vannamei.</title>
        <authorList>
            <person name="Rho A.M."/>
            <person name="Hwang C.Y."/>
        </authorList>
    </citation>
    <scope>NUCLEOTIDE SEQUENCE [LARGE SCALE GENOMIC DNA]</scope>
    <source>
        <strain evidence="3 4">HL-JVS1</strain>
    </source>
</reference>
<feature type="chain" id="PRO_5041373876" evidence="1">
    <location>
        <begin position="21"/>
        <end position="88"/>
    </location>
</feature>
<dbReference type="RefSeq" id="WP_309203135.1">
    <property type="nucleotide sequence ID" value="NZ_CP133548.1"/>
</dbReference>
<protein>
    <submittedName>
        <fullName evidence="3">PepSY domain-containing protein</fullName>
    </submittedName>
</protein>
<feature type="domain" description="PepSY" evidence="2">
    <location>
        <begin position="30"/>
        <end position="87"/>
    </location>
</feature>
<keyword evidence="1" id="KW-0732">Signal</keyword>
<keyword evidence="4" id="KW-1185">Reference proteome</keyword>
<dbReference type="EMBL" id="CP133548">
    <property type="protein sequence ID" value="WMS87966.1"/>
    <property type="molecule type" value="Genomic_DNA"/>
</dbReference>
<dbReference type="KEGG" id="plei:Q9312_03360"/>
<evidence type="ECO:0000313" key="3">
    <source>
        <dbReference type="EMBL" id="WMS87966.1"/>
    </source>
</evidence>
<dbReference type="AlphaFoldDB" id="A0AA51RUJ2"/>
<evidence type="ECO:0000313" key="4">
    <source>
        <dbReference type="Proteomes" id="UP001239782"/>
    </source>
</evidence>
<proteinExistence type="predicted"/>
<feature type="signal peptide" evidence="1">
    <location>
        <begin position="1"/>
        <end position="20"/>
    </location>
</feature>
<dbReference type="Gene3D" id="3.10.450.40">
    <property type="match status" value="1"/>
</dbReference>
<sequence>MVNKSILLSFLIFTGSFLWAAENKAACENISKAQAVSIAQSAIKGKALSASRSKRGDTVVYRVKVLLENGRVRTILVDGCKGQVIKVD</sequence>
<name>A0AA51RUJ2_9GAMM</name>
<dbReference type="Proteomes" id="UP001239782">
    <property type="component" value="Chromosome"/>
</dbReference>
<gene>
    <name evidence="3" type="ORF">Q9312_03360</name>
</gene>
<evidence type="ECO:0000259" key="2">
    <source>
        <dbReference type="Pfam" id="PF03413"/>
    </source>
</evidence>
<dbReference type="Pfam" id="PF03413">
    <property type="entry name" value="PepSY"/>
    <property type="match status" value="1"/>
</dbReference>